<dbReference type="GO" id="GO:0010508">
    <property type="term" value="P:positive regulation of autophagy"/>
    <property type="evidence" value="ECO:0007669"/>
    <property type="project" value="TreeGrafter"/>
</dbReference>
<evidence type="ECO:0000313" key="3">
    <source>
        <dbReference type="Proteomes" id="UP000078046"/>
    </source>
</evidence>
<dbReference type="GO" id="GO:0035556">
    <property type="term" value="P:intracellular signal transduction"/>
    <property type="evidence" value="ECO:0007669"/>
    <property type="project" value="InterPro"/>
</dbReference>
<name>A0A177B4E6_9BILA</name>
<dbReference type="GO" id="GO:0005765">
    <property type="term" value="C:lysosomal membrane"/>
    <property type="evidence" value="ECO:0007669"/>
    <property type="project" value="TreeGrafter"/>
</dbReference>
<dbReference type="InterPro" id="IPR027244">
    <property type="entry name" value="IML1"/>
</dbReference>
<protein>
    <recommendedName>
        <fullName evidence="1">DEP domain-containing protein</fullName>
    </recommendedName>
</protein>
<dbReference type="InterPro" id="IPR048255">
    <property type="entry name" value="IML1_N"/>
</dbReference>
<dbReference type="Proteomes" id="UP000078046">
    <property type="component" value="Unassembled WGS sequence"/>
</dbReference>
<organism evidence="2 3">
    <name type="scientific">Intoshia linei</name>
    <dbReference type="NCBI Taxonomy" id="1819745"/>
    <lineage>
        <taxon>Eukaryota</taxon>
        <taxon>Metazoa</taxon>
        <taxon>Spiralia</taxon>
        <taxon>Lophotrochozoa</taxon>
        <taxon>Mesozoa</taxon>
        <taxon>Orthonectida</taxon>
        <taxon>Rhopaluridae</taxon>
        <taxon>Intoshia</taxon>
    </lineage>
</organism>
<dbReference type="PANTHER" id="PTHR13179:SF8">
    <property type="entry name" value="GATOR COMPLEX PROTEIN DEPDC5"/>
    <property type="match status" value="1"/>
</dbReference>
<keyword evidence="3" id="KW-1185">Reference proteome</keyword>
<proteinExistence type="predicted"/>
<dbReference type="GO" id="GO:0005096">
    <property type="term" value="F:GTPase activator activity"/>
    <property type="evidence" value="ECO:0007669"/>
    <property type="project" value="InterPro"/>
</dbReference>
<accession>A0A177B4E6</accession>
<dbReference type="SUPFAM" id="SSF46785">
    <property type="entry name" value="Winged helix' DNA-binding domain"/>
    <property type="match status" value="1"/>
</dbReference>
<dbReference type="Pfam" id="PF12257">
    <property type="entry name" value="IML1"/>
    <property type="match status" value="1"/>
</dbReference>
<dbReference type="InterPro" id="IPR000591">
    <property type="entry name" value="DEP_dom"/>
</dbReference>
<dbReference type="SMART" id="SM00049">
    <property type="entry name" value="DEP"/>
    <property type="match status" value="1"/>
</dbReference>
<reference evidence="2 3" key="1">
    <citation type="submission" date="2016-04" db="EMBL/GenBank/DDBJ databases">
        <title>The genome of Intoshia linei affirms orthonectids as highly simplified spiralians.</title>
        <authorList>
            <person name="Mikhailov K.V."/>
            <person name="Slusarev G.S."/>
            <person name="Nikitin M.A."/>
            <person name="Logacheva M.D."/>
            <person name="Penin A."/>
            <person name="Aleoshin V."/>
            <person name="Panchin Y.V."/>
        </authorList>
    </citation>
    <scope>NUCLEOTIDE SEQUENCE [LARGE SCALE GENOMIC DNA]</scope>
    <source>
        <strain evidence="2">Intl2013</strain>
        <tissue evidence="2">Whole animal</tissue>
    </source>
</reference>
<gene>
    <name evidence="2" type="ORF">A3Q56_03823</name>
</gene>
<dbReference type="InterPro" id="IPR036390">
    <property type="entry name" value="WH_DNA-bd_sf"/>
</dbReference>
<dbReference type="GO" id="GO:1904262">
    <property type="term" value="P:negative regulation of TORC1 signaling"/>
    <property type="evidence" value="ECO:0007669"/>
    <property type="project" value="TreeGrafter"/>
</dbReference>
<dbReference type="Gene3D" id="1.10.10.10">
    <property type="entry name" value="Winged helix-like DNA-binding domain superfamily/Winged helix DNA-binding domain"/>
    <property type="match status" value="1"/>
</dbReference>
<sequence>MSHSTESDSECFVGVVIEEIILIEEMPSETSLDFILLHGTEFDGISYRDLVKINNKNHKYVLFYADFIGIKSKKVFGKILKSLTNTQCFGENELFYLNKVEEKDYKLDFVEVLCSDQVILLIWLNQRFPNRVVLLEEALYGWFDTVAKCSHLGSTELITYVTRRNMMTIREEMNHRICSCDQSFNHKNITFTISKLIIEDEDVQCGVFTIETKLIFKTCSTRVFLFVQICDRFWDFDNYSEAYYDKCMEFLIHLFDMWKERSSYHDVTLGIFFRLVDKHDKNKYKDFYKIIIQNEKNDKYIDYLNQIRVNFAIYRKIFGKIRDSCSSTEIDDDFFEGIDIQNYELSSSVSGNLFELLNMNLNISCYTDCMDNSLDRTGNLWIIVTANSGYFSPDLKMYMMAKSRMNVSRSCCINYLNIYPIAAPCEIISLGTPPLHNFPLIKLQRTVNYKTKQYGYFIADYFNFRFFESNHEKYLKSYEDVDIAHVVKPDYDETIHHKIIHRSFSESYLDNYHDDEINLNEYDYDSSDYETTDYMKYYGYEKEPDKRFVADRDMFTNSDESKELPIPEPEQIPLNVASSIISVYSSEFVKFSSNVMRQLDCKSCHEDDEVDDFADFFHKIEKLLKYRKPYRNSSYQCSYREKWLHSNWKVADRKILDVSVDWNILCCPMLLPLSVDFVFKKQFINQYYDVFSYHITLTNTDFEQEENISPIEKKELLKQRLKKNFYELFYLRLILGFQFIENEDNFEKDLMACNEIPEEFIVCSNGDQIHSLSLFNGYIHVQRYARRHYFQSKELFYNFCLQLPDMPAFVAKRTVFRMPNHRFINYNHSDHYIANFDLKDFTFSKCGRYERKRILILPKCEKFITKIMNLKDDERCDIYELSDKKHLFKLISNFSEFIKYISIFEFEQKSDVQDKVLKTFSTVNESNLKEFTEFMIKNMQFVNYKKLPQKTFVSYVAVDFCIRYVDNVHNIIQAVELLHILKDENIIFHISKKSTQFNYGFYLYTFTDVAKTTLSFNVECVQVKFPIDENFDLQTFNMKNVKVYILLASNNVSYNFDPKGTSQQKQYGVLEYIDEYNPRVAYEIEMRWIMACGLVLKAMKNIDIEYSLQPIPYTIHYWNKKAVENDFHLILIPTDPFYLSPDLSHEPFRSCFEIDCQYLNDKEFECVNIIYFISYIFYRYGFLGFTLMPESQKYTFSYEPQMERYMCHISGGMFVRFTVNPIRIYWSWNSILTSMWKNKNTGDIEFQDKMLDEIRKHFVNYKSRLSDTLDVFNNLSPEFIDLWIK</sequence>
<dbReference type="PANTHER" id="PTHR13179">
    <property type="entry name" value="DEP DOMAIN CONTAINING PROTEIN 5"/>
    <property type="match status" value="1"/>
</dbReference>
<evidence type="ECO:0000313" key="2">
    <source>
        <dbReference type="EMBL" id="OAF68461.1"/>
    </source>
</evidence>
<dbReference type="InterPro" id="IPR036388">
    <property type="entry name" value="WH-like_DNA-bd_sf"/>
</dbReference>
<dbReference type="GO" id="GO:1990130">
    <property type="term" value="C:GATOR1 complex"/>
    <property type="evidence" value="ECO:0007669"/>
    <property type="project" value="TreeGrafter"/>
</dbReference>
<dbReference type="GO" id="GO:0034198">
    <property type="term" value="P:cellular response to amino acid starvation"/>
    <property type="evidence" value="ECO:0007669"/>
    <property type="project" value="TreeGrafter"/>
</dbReference>
<evidence type="ECO:0000259" key="1">
    <source>
        <dbReference type="SMART" id="SM00049"/>
    </source>
</evidence>
<feature type="domain" description="DEP" evidence="1">
    <location>
        <begin position="935"/>
        <end position="1008"/>
    </location>
</feature>
<comment type="caution">
    <text evidence="2">The sequence shown here is derived from an EMBL/GenBank/DDBJ whole genome shotgun (WGS) entry which is preliminary data.</text>
</comment>
<dbReference type="OrthoDB" id="39497at2759"/>
<dbReference type="EMBL" id="LWCA01000443">
    <property type="protein sequence ID" value="OAF68461.1"/>
    <property type="molecule type" value="Genomic_DNA"/>
</dbReference>